<reference evidence="2" key="1">
    <citation type="journal article" date="2019" name="Int. J. Syst. Evol. Microbiol.">
        <title>The Global Catalogue of Microorganisms (GCM) 10K type strain sequencing project: providing services to taxonomists for standard genome sequencing and annotation.</title>
        <authorList>
            <consortium name="The Broad Institute Genomics Platform"/>
            <consortium name="The Broad Institute Genome Sequencing Center for Infectious Disease"/>
            <person name="Wu L."/>
            <person name="Ma J."/>
        </authorList>
    </citation>
    <scope>NUCLEOTIDE SEQUENCE [LARGE SCALE GENOMIC DNA]</scope>
    <source>
        <strain evidence="2">CCUG 62953</strain>
    </source>
</reference>
<sequence>MTKLTSLLRKVALGQTGGSEKETVHFLHIGKAAGTQITHVASQINASGAPFEIRKRKHGVSLSDLPPDARYFFSIRNPIDRFKSGFYSRKRKGQPRIYSEWSDHEAKAFETYEHANDLAEALFSDGDMGHRATAAILSIHHNARYQIDWLKPLGFALSIRPPVWIIRTEGFEDDLGNLLDRLGADVDIQVSDDPSHRHQNDYSSIPALSPRAEQNLRRWYSQDFAFYDMCVDWMTRNFSRNQSLAGSA</sequence>
<comment type="caution">
    <text evidence="1">The sequence shown here is derived from an EMBL/GenBank/DDBJ whole genome shotgun (WGS) entry which is preliminary data.</text>
</comment>
<dbReference type="SUPFAM" id="SSF52540">
    <property type="entry name" value="P-loop containing nucleoside triphosphate hydrolases"/>
    <property type="match status" value="1"/>
</dbReference>
<dbReference type="Gene3D" id="3.40.50.300">
    <property type="entry name" value="P-loop containing nucleotide triphosphate hydrolases"/>
    <property type="match status" value="1"/>
</dbReference>
<dbReference type="RefSeq" id="WP_386801079.1">
    <property type="nucleotide sequence ID" value="NZ_JBHTMU010000001.1"/>
</dbReference>
<evidence type="ECO:0000313" key="1">
    <source>
        <dbReference type="EMBL" id="MFD1341023.1"/>
    </source>
</evidence>
<protein>
    <recommendedName>
        <fullName evidence="3">Sulfotransferase family protein</fullName>
    </recommendedName>
</protein>
<organism evidence="1 2">
    <name type="scientific">Litorisediminicola beolgyonensis</name>
    <dbReference type="NCBI Taxonomy" id="1173614"/>
    <lineage>
        <taxon>Bacteria</taxon>
        <taxon>Pseudomonadati</taxon>
        <taxon>Pseudomonadota</taxon>
        <taxon>Alphaproteobacteria</taxon>
        <taxon>Rhodobacterales</taxon>
        <taxon>Paracoccaceae</taxon>
        <taxon>Litorisediminicola</taxon>
    </lineage>
</organism>
<evidence type="ECO:0008006" key="3">
    <source>
        <dbReference type="Google" id="ProtNLM"/>
    </source>
</evidence>
<accession>A0ABW3ZDA5</accession>
<dbReference type="InterPro" id="IPR027417">
    <property type="entry name" value="P-loop_NTPase"/>
</dbReference>
<gene>
    <name evidence="1" type="ORF">ACFQ4E_01155</name>
</gene>
<evidence type="ECO:0000313" key="2">
    <source>
        <dbReference type="Proteomes" id="UP001597135"/>
    </source>
</evidence>
<proteinExistence type="predicted"/>
<dbReference type="Proteomes" id="UP001597135">
    <property type="component" value="Unassembled WGS sequence"/>
</dbReference>
<keyword evidence="2" id="KW-1185">Reference proteome</keyword>
<name>A0ABW3ZDA5_9RHOB</name>
<dbReference type="EMBL" id="JBHTMU010000001">
    <property type="protein sequence ID" value="MFD1341023.1"/>
    <property type="molecule type" value="Genomic_DNA"/>
</dbReference>